<dbReference type="Pfam" id="PF00512">
    <property type="entry name" value="HisKA"/>
    <property type="match status" value="1"/>
</dbReference>
<name>A0ABT0UBS3_9BACT</name>
<evidence type="ECO:0000313" key="16">
    <source>
        <dbReference type="Proteomes" id="UP001202961"/>
    </source>
</evidence>
<keyword evidence="15" id="KW-0547">Nucleotide-binding</keyword>
<feature type="domain" description="Histidine kinase" evidence="13">
    <location>
        <begin position="265"/>
        <end position="481"/>
    </location>
</feature>
<proteinExistence type="predicted"/>
<dbReference type="Pfam" id="PF02518">
    <property type="entry name" value="HATPase_c"/>
    <property type="match status" value="1"/>
</dbReference>
<dbReference type="PANTHER" id="PTHR45436:SF5">
    <property type="entry name" value="SENSOR HISTIDINE KINASE TRCS"/>
    <property type="match status" value="1"/>
</dbReference>
<evidence type="ECO:0000256" key="6">
    <source>
        <dbReference type="ARBA" id="ARBA00022692"/>
    </source>
</evidence>
<evidence type="ECO:0000256" key="1">
    <source>
        <dbReference type="ARBA" id="ARBA00000085"/>
    </source>
</evidence>
<comment type="subcellular location">
    <subcellularLocation>
        <location evidence="2">Membrane</location>
    </subcellularLocation>
</comment>
<dbReference type="Gene3D" id="1.10.287.130">
    <property type="match status" value="1"/>
</dbReference>
<dbReference type="Gene3D" id="6.10.340.10">
    <property type="match status" value="1"/>
</dbReference>
<dbReference type="InterPro" id="IPR005467">
    <property type="entry name" value="His_kinase_dom"/>
</dbReference>
<dbReference type="SMART" id="SM00387">
    <property type="entry name" value="HATPase_c"/>
    <property type="match status" value="1"/>
</dbReference>
<evidence type="ECO:0000256" key="10">
    <source>
        <dbReference type="ARBA" id="ARBA00023136"/>
    </source>
</evidence>
<dbReference type="PROSITE" id="PS50885">
    <property type="entry name" value="HAMP"/>
    <property type="match status" value="1"/>
</dbReference>
<feature type="compositionally biased region" description="Pro residues" evidence="11">
    <location>
        <begin position="484"/>
        <end position="498"/>
    </location>
</feature>
<dbReference type="InterPro" id="IPR036890">
    <property type="entry name" value="HATPase_C_sf"/>
</dbReference>
<evidence type="ECO:0000256" key="4">
    <source>
        <dbReference type="ARBA" id="ARBA00022553"/>
    </source>
</evidence>
<keyword evidence="6 12" id="KW-0812">Transmembrane</keyword>
<keyword evidence="9" id="KW-0902">Two-component regulatory system</keyword>
<dbReference type="PANTHER" id="PTHR45436">
    <property type="entry name" value="SENSOR HISTIDINE KINASE YKOH"/>
    <property type="match status" value="1"/>
</dbReference>
<evidence type="ECO:0000259" key="13">
    <source>
        <dbReference type="PROSITE" id="PS50109"/>
    </source>
</evidence>
<sequence length="498" mass="55048">MAIKSLRLRIQIWHAAILTLVIVGFASAAYWQQSRWRMREIDRELSSAVEVLSSQLAAMPVDILANIGSGEQPDPTNKTIASEIWESLRVPDTFTPRRIRHRFEAPYFAIIATDGRVLKSSTHAFERIPPAVDYPPQDASSDITYRFQGEWREAFVQGPADSIVLAGRYLGTDFRDLQELAWILSGIGLLLLGVGLLGGWLASGRAVAPIGQIAIVAERISASQLSDRVNAESMDREFAGLANTLNQTFERLEAAFQRQSQFTSDASHELRTPLSVMNMHQQLALSKPRSESDYRETIEVCQRATRRMTDLVESLLTLARLDANMQPNFTTIEITETVLGVIEELKPLATKRALLLEHALEQSIHVHGDATQLAQVIRNVLGNAISHSPIGETIQITLTADGDFAHIHIVDHGPGIASEHLGKIFDRFYRIEQDRSRSDSGGSGLGLSISHSIVRLHQGTITVRSEPGQGSDFEIRLPLTKPETPAPTIPPFPRENGG</sequence>
<evidence type="ECO:0000256" key="7">
    <source>
        <dbReference type="ARBA" id="ARBA00022777"/>
    </source>
</evidence>
<dbReference type="InterPro" id="IPR050428">
    <property type="entry name" value="TCS_sensor_his_kinase"/>
</dbReference>
<keyword evidence="16" id="KW-1185">Reference proteome</keyword>
<dbReference type="InterPro" id="IPR003594">
    <property type="entry name" value="HATPase_dom"/>
</dbReference>
<evidence type="ECO:0000256" key="3">
    <source>
        <dbReference type="ARBA" id="ARBA00012438"/>
    </source>
</evidence>
<feature type="domain" description="HAMP" evidence="14">
    <location>
        <begin position="204"/>
        <end position="257"/>
    </location>
</feature>
<dbReference type="CDD" id="cd00082">
    <property type="entry name" value="HisKA"/>
    <property type="match status" value="1"/>
</dbReference>
<dbReference type="InterPro" id="IPR004358">
    <property type="entry name" value="Sig_transdc_His_kin-like_C"/>
</dbReference>
<feature type="transmembrane region" description="Helical" evidence="12">
    <location>
        <begin position="180"/>
        <end position="202"/>
    </location>
</feature>
<evidence type="ECO:0000256" key="12">
    <source>
        <dbReference type="SAM" id="Phobius"/>
    </source>
</evidence>
<evidence type="ECO:0000313" key="15">
    <source>
        <dbReference type="EMBL" id="MCM2374311.1"/>
    </source>
</evidence>
<feature type="region of interest" description="Disordered" evidence="11">
    <location>
        <begin position="463"/>
        <end position="498"/>
    </location>
</feature>
<keyword evidence="5" id="KW-0808">Transferase</keyword>
<evidence type="ECO:0000256" key="2">
    <source>
        <dbReference type="ARBA" id="ARBA00004370"/>
    </source>
</evidence>
<dbReference type="Proteomes" id="UP001202961">
    <property type="component" value="Unassembled WGS sequence"/>
</dbReference>
<reference evidence="15 16" key="1">
    <citation type="journal article" date="2022" name="Syst. Appl. Microbiol.">
        <title>Rhodopirellula aestuarii sp. nov., a novel member of the genus Rhodopirellula isolated from brackish sediments collected in the Tagus River estuary, Portugal.</title>
        <authorList>
            <person name="Vitorino I.R."/>
            <person name="Klimek D."/>
            <person name="Calusinska M."/>
            <person name="Lobo-da-Cunha A."/>
            <person name="Vasconcelos V."/>
            <person name="Lage O.M."/>
        </authorList>
    </citation>
    <scope>NUCLEOTIDE SEQUENCE [LARGE SCALE GENOMIC DNA]</scope>
    <source>
        <strain evidence="15 16">ICT_H3.1</strain>
    </source>
</reference>
<dbReference type="RefSeq" id="WP_250932200.1">
    <property type="nucleotide sequence ID" value="NZ_JAMQBK010000083.1"/>
</dbReference>
<keyword evidence="10 12" id="KW-0472">Membrane</keyword>
<dbReference type="EMBL" id="JAMQBK010000083">
    <property type="protein sequence ID" value="MCM2374311.1"/>
    <property type="molecule type" value="Genomic_DNA"/>
</dbReference>
<evidence type="ECO:0000259" key="14">
    <source>
        <dbReference type="PROSITE" id="PS50885"/>
    </source>
</evidence>
<keyword evidence="4" id="KW-0597">Phosphoprotein</keyword>
<accession>A0ABT0UBS3</accession>
<dbReference type="CDD" id="cd06225">
    <property type="entry name" value="HAMP"/>
    <property type="match status" value="1"/>
</dbReference>
<keyword evidence="8 12" id="KW-1133">Transmembrane helix</keyword>
<comment type="catalytic activity">
    <reaction evidence="1">
        <text>ATP + protein L-histidine = ADP + protein N-phospho-L-histidine.</text>
        <dbReference type="EC" id="2.7.13.3"/>
    </reaction>
</comment>
<feature type="transmembrane region" description="Helical" evidence="12">
    <location>
        <begin position="12"/>
        <end position="31"/>
    </location>
</feature>
<gene>
    <name evidence="15" type="ORF">NB063_27145</name>
</gene>
<dbReference type="PRINTS" id="PR00344">
    <property type="entry name" value="BCTRLSENSOR"/>
</dbReference>
<dbReference type="InterPro" id="IPR003661">
    <property type="entry name" value="HisK_dim/P_dom"/>
</dbReference>
<dbReference type="SMART" id="SM00388">
    <property type="entry name" value="HisKA"/>
    <property type="match status" value="1"/>
</dbReference>
<dbReference type="GO" id="GO:0005524">
    <property type="term" value="F:ATP binding"/>
    <property type="evidence" value="ECO:0007669"/>
    <property type="project" value="UniProtKB-KW"/>
</dbReference>
<evidence type="ECO:0000256" key="9">
    <source>
        <dbReference type="ARBA" id="ARBA00023012"/>
    </source>
</evidence>
<dbReference type="Gene3D" id="3.30.565.10">
    <property type="entry name" value="Histidine kinase-like ATPase, C-terminal domain"/>
    <property type="match status" value="1"/>
</dbReference>
<dbReference type="SMART" id="SM00304">
    <property type="entry name" value="HAMP"/>
    <property type="match status" value="1"/>
</dbReference>
<protein>
    <recommendedName>
        <fullName evidence="3">histidine kinase</fullName>
        <ecNumber evidence="3">2.7.13.3</ecNumber>
    </recommendedName>
</protein>
<evidence type="ECO:0000256" key="11">
    <source>
        <dbReference type="SAM" id="MobiDB-lite"/>
    </source>
</evidence>
<organism evidence="15 16">
    <name type="scientific">Aporhodopirellula aestuarii</name>
    <dbReference type="NCBI Taxonomy" id="2950107"/>
    <lineage>
        <taxon>Bacteria</taxon>
        <taxon>Pseudomonadati</taxon>
        <taxon>Planctomycetota</taxon>
        <taxon>Planctomycetia</taxon>
        <taxon>Pirellulales</taxon>
        <taxon>Pirellulaceae</taxon>
        <taxon>Aporhodopirellula</taxon>
    </lineage>
</organism>
<comment type="caution">
    <text evidence="15">The sequence shown here is derived from an EMBL/GenBank/DDBJ whole genome shotgun (WGS) entry which is preliminary data.</text>
</comment>
<evidence type="ECO:0000256" key="5">
    <source>
        <dbReference type="ARBA" id="ARBA00022679"/>
    </source>
</evidence>
<dbReference type="InterPro" id="IPR003660">
    <property type="entry name" value="HAMP_dom"/>
</dbReference>
<dbReference type="Pfam" id="PF00672">
    <property type="entry name" value="HAMP"/>
    <property type="match status" value="1"/>
</dbReference>
<keyword evidence="7" id="KW-0418">Kinase</keyword>
<dbReference type="CDD" id="cd00075">
    <property type="entry name" value="HATPase"/>
    <property type="match status" value="1"/>
</dbReference>
<dbReference type="EC" id="2.7.13.3" evidence="3"/>
<dbReference type="SUPFAM" id="SSF47384">
    <property type="entry name" value="Homodimeric domain of signal transducing histidine kinase"/>
    <property type="match status" value="1"/>
</dbReference>
<dbReference type="InterPro" id="IPR036097">
    <property type="entry name" value="HisK_dim/P_sf"/>
</dbReference>
<dbReference type="PROSITE" id="PS50109">
    <property type="entry name" value="HIS_KIN"/>
    <property type="match status" value="1"/>
</dbReference>
<evidence type="ECO:0000256" key="8">
    <source>
        <dbReference type="ARBA" id="ARBA00022989"/>
    </source>
</evidence>
<dbReference type="SUPFAM" id="SSF55874">
    <property type="entry name" value="ATPase domain of HSP90 chaperone/DNA topoisomerase II/histidine kinase"/>
    <property type="match status" value="1"/>
</dbReference>
<keyword evidence="15" id="KW-0067">ATP-binding</keyword>